<keyword evidence="2" id="KW-1185">Reference proteome</keyword>
<organism evidence="1 2">
    <name type="scientific">Colletotrichum zoysiae</name>
    <dbReference type="NCBI Taxonomy" id="1216348"/>
    <lineage>
        <taxon>Eukaryota</taxon>
        <taxon>Fungi</taxon>
        <taxon>Dikarya</taxon>
        <taxon>Ascomycota</taxon>
        <taxon>Pezizomycotina</taxon>
        <taxon>Sordariomycetes</taxon>
        <taxon>Hypocreomycetidae</taxon>
        <taxon>Glomerellales</taxon>
        <taxon>Glomerellaceae</taxon>
        <taxon>Colletotrichum</taxon>
        <taxon>Colletotrichum graminicola species complex</taxon>
    </lineage>
</organism>
<evidence type="ECO:0000313" key="1">
    <source>
        <dbReference type="EMBL" id="KAK2023179.1"/>
    </source>
</evidence>
<dbReference type="Proteomes" id="UP001232148">
    <property type="component" value="Unassembled WGS sequence"/>
</dbReference>
<comment type="caution">
    <text evidence="1">The sequence shown here is derived from an EMBL/GenBank/DDBJ whole genome shotgun (WGS) entry which is preliminary data.</text>
</comment>
<dbReference type="EMBL" id="MU843010">
    <property type="protein sequence ID" value="KAK2023179.1"/>
    <property type="molecule type" value="Genomic_DNA"/>
</dbReference>
<sequence length="92" mass="9941">MSLIWNTPYLGGRGMVNTRGAPSYTLGELICRVGRPSKLEALPIRYFRVSKCNWPEINPGHPTSATSASPDSTPTGCCVRLQSDFTIATGVI</sequence>
<name>A0AAD9H868_9PEZI</name>
<accession>A0AAD9H868</accession>
<evidence type="ECO:0000313" key="2">
    <source>
        <dbReference type="Proteomes" id="UP001232148"/>
    </source>
</evidence>
<reference evidence="1" key="1">
    <citation type="submission" date="2021-06" db="EMBL/GenBank/DDBJ databases">
        <title>Comparative genomics, transcriptomics and evolutionary studies reveal genomic signatures of adaptation to plant cell wall in hemibiotrophic fungi.</title>
        <authorList>
            <consortium name="DOE Joint Genome Institute"/>
            <person name="Baroncelli R."/>
            <person name="Diaz J.F."/>
            <person name="Benocci T."/>
            <person name="Peng M."/>
            <person name="Battaglia E."/>
            <person name="Haridas S."/>
            <person name="Andreopoulos W."/>
            <person name="Labutti K."/>
            <person name="Pangilinan J."/>
            <person name="Floch G.L."/>
            <person name="Makela M.R."/>
            <person name="Henrissat B."/>
            <person name="Grigoriev I.V."/>
            <person name="Crouch J.A."/>
            <person name="De Vries R.P."/>
            <person name="Sukno S.A."/>
            <person name="Thon M.R."/>
        </authorList>
    </citation>
    <scope>NUCLEOTIDE SEQUENCE</scope>
    <source>
        <strain evidence="1">MAFF235873</strain>
    </source>
</reference>
<dbReference type="AlphaFoldDB" id="A0AAD9H868"/>
<proteinExistence type="predicted"/>
<gene>
    <name evidence="1" type="ORF">LX32DRAFT_644862</name>
</gene>
<protein>
    <submittedName>
        <fullName evidence="1">Uncharacterized protein</fullName>
    </submittedName>
</protein>